<keyword evidence="3" id="KW-1185">Reference proteome</keyword>
<sequence length="308" mass="34419">MKTKLLLLLTILSYSARAQQTDKAIARVRYTFTHIQDTTQRDKPYTENMLLITGKNASLYTSYDKMKRSKAMKLQIQEQIRNQAGGPTNIRIENRETGPVSNIDYFSFASDGKLIVKERVVNDYLIEEELPKIDWKISKDTASFSGLLCQKATASFKGRSWIAWFAPDLPLSSGPWKLNGLPGLIVEAHDSNKEVYFQFAGLEKVTAAPQTDAVNGEVTASGTTVRILGIDTEDYSGNEIKVPSKAIRTTRKELDKLKSAFEKDPEGFMTAQMAAQGIKGSFKMNRTPGSGIERRQRVVNNPIERAAK</sequence>
<dbReference type="EMBL" id="PYLS01000005">
    <property type="protein sequence ID" value="PST82492.1"/>
    <property type="molecule type" value="Genomic_DNA"/>
</dbReference>
<feature type="chain" id="PRO_5015567247" description="GLPGLI family protein" evidence="1">
    <location>
        <begin position="19"/>
        <end position="308"/>
    </location>
</feature>
<dbReference type="Proteomes" id="UP000240912">
    <property type="component" value="Unassembled WGS sequence"/>
</dbReference>
<evidence type="ECO:0000313" key="3">
    <source>
        <dbReference type="Proteomes" id="UP000240912"/>
    </source>
</evidence>
<dbReference type="OrthoDB" id="1440774at2"/>
<protein>
    <recommendedName>
        <fullName evidence="4">GLPGLI family protein</fullName>
    </recommendedName>
</protein>
<name>A0A2T3HJ81_9SPHI</name>
<dbReference type="InterPro" id="IPR005901">
    <property type="entry name" value="GLPGLI"/>
</dbReference>
<gene>
    <name evidence="2" type="ORF">C7T94_07385</name>
</gene>
<comment type="caution">
    <text evidence="2">The sequence shown here is derived from an EMBL/GenBank/DDBJ whole genome shotgun (WGS) entry which is preliminary data.</text>
</comment>
<feature type="signal peptide" evidence="1">
    <location>
        <begin position="1"/>
        <end position="18"/>
    </location>
</feature>
<evidence type="ECO:0008006" key="4">
    <source>
        <dbReference type="Google" id="ProtNLM"/>
    </source>
</evidence>
<keyword evidence="1" id="KW-0732">Signal</keyword>
<dbReference type="Pfam" id="PF09697">
    <property type="entry name" value="Porph_ging"/>
    <property type="match status" value="1"/>
</dbReference>
<organism evidence="2 3">
    <name type="scientific">Pedobacter yulinensis</name>
    <dbReference type="NCBI Taxonomy" id="2126353"/>
    <lineage>
        <taxon>Bacteria</taxon>
        <taxon>Pseudomonadati</taxon>
        <taxon>Bacteroidota</taxon>
        <taxon>Sphingobacteriia</taxon>
        <taxon>Sphingobacteriales</taxon>
        <taxon>Sphingobacteriaceae</taxon>
        <taxon>Pedobacter</taxon>
    </lineage>
</organism>
<dbReference type="AlphaFoldDB" id="A0A2T3HJ81"/>
<evidence type="ECO:0000313" key="2">
    <source>
        <dbReference type="EMBL" id="PST82492.1"/>
    </source>
</evidence>
<accession>A0A2T3HJ81</accession>
<dbReference type="NCBIfam" id="TIGR01200">
    <property type="entry name" value="GLPGLI"/>
    <property type="match status" value="1"/>
</dbReference>
<evidence type="ECO:0000256" key="1">
    <source>
        <dbReference type="SAM" id="SignalP"/>
    </source>
</evidence>
<reference evidence="2 3" key="1">
    <citation type="submission" date="2018-03" db="EMBL/GenBank/DDBJ databases">
        <authorList>
            <person name="Keele B.F."/>
        </authorList>
    </citation>
    <scope>NUCLEOTIDE SEQUENCE [LARGE SCALE GENOMIC DNA]</scope>
    <source>
        <strain evidence="2 3">YL28-9</strain>
    </source>
</reference>
<dbReference type="RefSeq" id="WP_107214752.1">
    <property type="nucleotide sequence ID" value="NZ_KZ686269.1"/>
</dbReference>
<proteinExistence type="predicted"/>